<dbReference type="EMBL" id="BK014826">
    <property type="protein sequence ID" value="DAD77462.1"/>
    <property type="molecule type" value="Genomic_DNA"/>
</dbReference>
<evidence type="ECO:0000313" key="1">
    <source>
        <dbReference type="EMBL" id="DAD77462.1"/>
    </source>
</evidence>
<reference evidence="1" key="1">
    <citation type="journal article" date="2021" name="Proc. Natl. Acad. Sci. U.S.A.">
        <title>A Catalog of Tens of Thousands of Viruses from Human Metagenomes Reveals Hidden Associations with Chronic Diseases.</title>
        <authorList>
            <person name="Tisza M.J."/>
            <person name="Buck C.B."/>
        </authorList>
    </citation>
    <scope>NUCLEOTIDE SEQUENCE</scope>
    <source>
        <strain evidence="1">CtaNW81</strain>
    </source>
</reference>
<sequence>MKKTENTVEQTVEPIVIDETASIDVIADEDSPCGYSIVDKGNTVHCLGIATYKDREVLHLPDNSTCRVWIDRKKVDAAIAADGKMTLGYKGRVKLGAGGTHYPQEKLISYLSEEEQAEYKAIVDKARQAMADAKAAAKKTPLTPYEKAKKALERAQAKLAELEAQTDAE</sequence>
<organism evidence="1">
    <name type="scientific">Podoviridae sp. ctaNW81</name>
    <dbReference type="NCBI Taxonomy" id="2826562"/>
    <lineage>
        <taxon>Viruses</taxon>
        <taxon>Duplodnaviria</taxon>
        <taxon>Heunggongvirae</taxon>
        <taxon>Uroviricota</taxon>
        <taxon>Caudoviricetes</taxon>
    </lineage>
</organism>
<name>A0A8S5M5G5_9CAUD</name>
<accession>A0A8S5M5G5</accession>
<proteinExistence type="predicted"/>
<protein>
    <submittedName>
        <fullName evidence="1">Uncharacterized protein</fullName>
    </submittedName>
</protein>